<reference evidence="4" key="1">
    <citation type="journal article" date="2019" name="Int. J. Syst. Evol. Microbiol.">
        <title>The Global Catalogue of Microorganisms (GCM) 10K type strain sequencing project: providing services to taxonomists for standard genome sequencing and annotation.</title>
        <authorList>
            <consortium name="The Broad Institute Genomics Platform"/>
            <consortium name="The Broad Institute Genome Sequencing Center for Infectious Disease"/>
            <person name="Wu L."/>
            <person name="Ma J."/>
        </authorList>
    </citation>
    <scope>NUCLEOTIDE SEQUENCE [LARGE SCALE GENOMIC DNA]</scope>
    <source>
        <strain evidence="4">CGMCC 1.15043</strain>
    </source>
</reference>
<accession>A0ABQ1EWI5</accession>
<gene>
    <name evidence="3" type="ORF">GCM10008018_41140</name>
</gene>
<dbReference type="InterPro" id="IPR001789">
    <property type="entry name" value="Sig_transdc_resp-reg_receiver"/>
</dbReference>
<evidence type="ECO:0000256" key="1">
    <source>
        <dbReference type="PROSITE-ProRule" id="PRU00169"/>
    </source>
</evidence>
<name>A0ABQ1EWI5_9BACL</name>
<evidence type="ECO:0000313" key="4">
    <source>
        <dbReference type="Proteomes" id="UP000615455"/>
    </source>
</evidence>
<feature type="domain" description="Response regulatory" evidence="2">
    <location>
        <begin position="1"/>
        <end position="43"/>
    </location>
</feature>
<dbReference type="Gene3D" id="3.40.50.2300">
    <property type="match status" value="1"/>
</dbReference>
<comment type="caution">
    <text evidence="3">The sequence shown here is derived from an EMBL/GenBank/DDBJ whole genome shotgun (WGS) entry which is preliminary data.</text>
</comment>
<dbReference type="EMBL" id="BMHE01000022">
    <property type="protein sequence ID" value="GFZ90571.1"/>
    <property type="molecule type" value="Genomic_DNA"/>
</dbReference>
<dbReference type="PROSITE" id="PS50110">
    <property type="entry name" value="RESPONSE_REGULATORY"/>
    <property type="match status" value="1"/>
</dbReference>
<protein>
    <recommendedName>
        <fullName evidence="2">Response regulatory domain-containing protein</fullName>
    </recommendedName>
</protein>
<dbReference type="Proteomes" id="UP000615455">
    <property type="component" value="Unassembled WGS sequence"/>
</dbReference>
<comment type="caution">
    <text evidence="1">Lacks conserved residue(s) required for the propagation of feature annotation.</text>
</comment>
<sequence>MSGYELTRLIRERFTLYELPIILLTARSEPQDIYAGFLAGAND</sequence>
<dbReference type="SUPFAM" id="SSF52172">
    <property type="entry name" value="CheY-like"/>
    <property type="match status" value="1"/>
</dbReference>
<dbReference type="InterPro" id="IPR011006">
    <property type="entry name" value="CheY-like_superfamily"/>
</dbReference>
<keyword evidence="4" id="KW-1185">Reference proteome</keyword>
<proteinExistence type="predicted"/>
<organism evidence="3 4">
    <name type="scientific">Paenibacillus marchantiophytorum</name>
    <dbReference type="NCBI Taxonomy" id="1619310"/>
    <lineage>
        <taxon>Bacteria</taxon>
        <taxon>Bacillati</taxon>
        <taxon>Bacillota</taxon>
        <taxon>Bacilli</taxon>
        <taxon>Bacillales</taxon>
        <taxon>Paenibacillaceae</taxon>
        <taxon>Paenibacillus</taxon>
    </lineage>
</organism>
<evidence type="ECO:0000259" key="2">
    <source>
        <dbReference type="PROSITE" id="PS50110"/>
    </source>
</evidence>
<evidence type="ECO:0000313" key="3">
    <source>
        <dbReference type="EMBL" id="GFZ90571.1"/>
    </source>
</evidence>